<evidence type="ECO:0000259" key="1">
    <source>
        <dbReference type="PROSITE" id="PS50883"/>
    </source>
</evidence>
<evidence type="ECO:0000259" key="2">
    <source>
        <dbReference type="PROSITE" id="PS50887"/>
    </source>
</evidence>
<dbReference type="PANTHER" id="PTHR33121">
    <property type="entry name" value="CYCLIC DI-GMP PHOSPHODIESTERASE PDEF"/>
    <property type="match status" value="1"/>
</dbReference>
<dbReference type="SMART" id="SM00267">
    <property type="entry name" value="GGDEF"/>
    <property type="match status" value="1"/>
</dbReference>
<evidence type="ECO:0000313" key="3">
    <source>
        <dbReference type="EMBL" id="MFD1612062.1"/>
    </source>
</evidence>
<dbReference type="SUPFAM" id="SSF141868">
    <property type="entry name" value="EAL domain-like"/>
    <property type="match status" value="1"/>
</dbReference>
<reference evidence="4" key="1">
    <citation type="journal article" date="2019" name="Int. J. Syst. Evol. Microbiol.">
        <title>The Global Catalogue of Microorganisms (GCM) 10K type strain sequencing project: providing services to taxonomists for standard genome sequencing and annotation.</title>
        <authorList>
            <consortium name="The Broad Institute Genomics Platform"/>
            <consortium name="The Broad Institute Genome Sequencing Center for Infectious Disease"/>
            <person name="Wu L."/>
            <person name="Ma J."/>
        </authorList>
    </citation>
    <scope>NUCLEOTIDE SEQUENCE [LARGE SCALE GENOMIC DNA]</scope>
    <source>
        <strain evidence="4">CGMCC 1.16275</strain>
    </source>
</reference>
<sequence>MGERAFDEQSAGLPAEAASLFILSFRHRDELLEAAGRGGWRAIAARRAGDVERRFIASGAGLLIVDGRGAFDEAIGAIRALADAAEANAAALVALLSRNDVPRLGEVYAAGATHYLASPFGESELLQALRFAARHTQRLGGGAISRPALRQAEAMSWSFDAGGLTLSPSLRARFGLSERPLTPARGYRLLGRPDRRAARAARGRLKAGYGSTAFSHLLPDGTRVAHHLMMTGGEASGMIEPLDREAPLPLHRDPLTGLPDGAAARRWLSSQLATHAPLGVLLVGLSRLPIANSMYGRAGGDALIQAAGRRIEAAARERDSKAWVARLAGTEFLVGLPKTDAGQVSQAAERIVAAVERRVALADGAKLGADVGGVVAGDEDAGALLRRASAALAEARETPGSAIRLLETGASRAAERSQQLAAEIQRAMDNGEIDVLFQPQVRIAEGRIVGVEALARWNHPQLGELGAQALFGAAERADLSGPLSDLVQRCALEAAAAWPAELADLRLSVNVTAADLAQRGFVDAMLARIDSSGFARERVTAEVTEEGLIEDLGVAAAALAELRRAGCRVAVDDFGTGYSSLAYLKALPLDYLKLDRRLSQDIAGSPRDRVVVRGVIDMARALGLGVIAEGVETEEQLALLAAEGCTLYQGFLCSEPVGVAELVALVASK</sequence>
<dbReference type="Pfam" id="PF00563">
    <property type="entry name" value="EAL"/>
    <property type="match status" value="1"/>
</dbReference>
<dbReference type="CDD" id="cd01948">
    <property type="entry name" value="EAL"/>
    <property type="match status" value="1"/>
</dbReference>
<dbReference type="SUPFAM" id="SSF52172">
    <property type="entry name" value="CheY-like"/>
    <property type="match status" value="1"/>
</dbReference>
<accession>A0ABW4I4B9</accession>
<dbReference type="InterPro" id="IPR035919">
    <property type="entry name" value="EAL_sf"/>
</dbReference>
<dbReference type="InterPro" id="IPR001633">
    <property type="entry name" value="EAL_dom"/>
</dbReference>
<dbReference type="InterPro" id="IPR000160">
    <property type="entry name" value="GGDEF_dom"/>
</dbReference>
<name>A0ABW4I4B9_9SPHN</name>
<gene>
    <name evidence="3" type="ORF">ACFSCW_09640</name>
</gene>
<comment type="caution">
    <text evidence="3">The sequence shown here is derived from an EMBL/GenBank/DDBJ whole genome shotgun (WGS) entry which is preliminary data.</text>
</comment>
<protein>
    <submittedName>
        <fullName evidence="3">Bifunctional diguanylate cyclase/phosphodiesterase</fullName>
    </submittedName>
</protein>
<dbReference type="SUPFAM" id="SSF55073">
    <property type="entry name" value="Nucleotide cyclase"/>
    <property type="match status" value="1"/>
</dbReference>
<dbReference type="InterPro" id="IPR029787">
    <property type="entry name" value="Nucleotide_cyclase"/>
</dbReference>
<feature type="domain" description="EAL" evidence="1">
    <location>
        <begin position="417"/>
        <end position="669"/>
    </location>
</feature>
<proteinExistence type="predicted"/>
<dbReference type="Gene3D" id="3.20.20.450">
    <property type="entry name" value="EAL domain"/>
    <property type="match status" value="1"/>
</dbReference>
<dbReference type="Gene3D" id="3.30.70.270">
    <property type="match status" value="1"/>
</dbReference>
<dbReference type="EMBL" id="JBHUDY010000001">
    <property type="protein sequence ID" value="MFD1612062.1"/>
    <property type="molecule type" value="Genomic_DNA"/>
</dbReference>
<dbReference type="SMART" id="SM00052">
    <property type="entry name" value="EAL"/>
    <property type="match status" value="1"/>
</dbReference>
<dbReference type="CDD" id="cd01949">
    <property type="entry name" value="GGDEF"/>
    <property type="match status" value="1"/>
</dbReference>
<dbReference type="PROSITE" id="PS50883">
    <property type="entry name" value="EAL"/>
    <property type="match status" value="1"/>
</dbReference>
<dbReference type="PROSITE" id="PS50887">
    <property type="entry name" value="GGDEF"/>
    <property type="match status" value="1"/>
</dbReference>
<dbReference type="InterPro" id="IPR043128">
    <property type="entry name" value="Rev_trsase/Diguanyl_cyclase"/>
</dbReference>
<feature type="domain" description="GGDEF" evidence="2">
    <location>
        <begin position="276"/>
        <end position="408"/>
    </location>
</feature>
<dbReference type="RefSeq" id="WP_380888722.1">
    <property type="nucleotide sequence ID" value="NZ_JBHUDY010000001.1"/>
</dbReference>
<dbReference type="InterPro" id="IPR011006">
    <property type="entry name" value="CheY-like_superfamily"/>
</dbReference>
<dbReference type="InterPro" id="IPR050706">
    <property type="entry name" value="Cyclic-di-GMP_PDE-like"/>
</dbReference>
<dbReference type="Pfam" id="PF00990">
    <property type="entry name" value="GGDEF"/>
    <property type="match status" value="1"/>
</dbReference>
<keyword evidence="4" id="KW-1185">Reference proteome</keyword>
<dbReference type="Gene3D" id="3.40.50.2300">
    <property type="match status" value="1"/>
</dbReference>
<evidence type="ECO:0000313" key="4">
    <source>
        <dbReference type="Proteomes" id="UP001597115"/>
    </source>
</evidence>
<dbReference type="Proteomes" id="UP001597115">
    <property type="component" value="Unassembled WGS sequence"/>
</dbReference>
<organism evidence="3 4">
    <name type="scientific">Sphingomonas tabacisoli</name>
    <dbReference type="NCBI Taxonomy" id="2249466"/>
    <lineage>
        <taxon>Bacteria</taxon>
        <taxon>Pseudomonadati</taxon>
        <taxon>Pseudomonadota</taxon>
        <taxon>Alphaproteobacteria</taxon>
        <taxon>Sphingomonadales</taxon>
        <taxon>Sphingomonadaceae</taxon>
        <taxon>Sphingomonas</taxon>
    </lineage>
</organism>
<dbReference type="PANTHER" id="PTHR33121:SF79">
    <property type="entry name" value="CYCLIC DI-GMP PHOSPHODIESTERASE PDED-RELATED"/>
    <property type="match status" value="1"/>
</dbReference>